<dbReference type="eggNOG" id="ENOG5030XZ0">
    <property type="taxonomic scope" value="Bacteria"/>
</dbReference>
<dbReference type="Gene3D" id="3.40.470.10">
    <property type="entry name" value="Uracil-DNA glycosylase-like domain"/>
    <property type="match status" value="1"/>
</dbReference>
<evidence type="ECO:0000313" key="1">
    <source>
        <dbReference type="EMBL" id="KGN97457.1"/>
    </source>
</evidence>
<keyword evidence="2" id="KW-1185">Reference proteome</keyword>
<dbReference type="OrthoDB" id="1086588at2"/>
<reference evidence="1 2" key="1">
    <citation type="submission" date="2014-08" db="EMBL/GenBank/DDBJ databases">
        <title>Porphyromonas gingivicanis strain:COT-022_OH1391 Genome sequencing.</title>
        <authorList>
            <person name="Wallis C."/>
            <person name="Deusch O."/>
            <person name="O'Flynn C."/>
            <person name="Davis I."/>
            <person name="Jospin G."/>
            <person name="Darling A.E."/>
            <person name="Coil D.A."/>
            <person name="Alexiev A."/>
            <person name="Horsfall A."/>
            <person name="Kirkwood N."/>
            <person name="Harris S."/>
            <person name="Eisen J.A."/>
        </authorList>
    </citation>
    <scope>NUCLEOTIDE SEQUENCE [LARGE SCALE GENOMIC DNA]</scope>
    <source>
        <strain evidence="2">COT-022 OH1391</strain>
    </source>
</reference>
<dbReference type="RefSeq" id="WP_036884450.1">
    <property type="nucleotide sequence ID" value="NZ_JQZW01000012.1"/>
</dbReference>
<organism evidence="1 2">
    <name type="scientific">Porphyromonas gingivicanis</name>
    <dbReference type="NCBI Taxonomy" id="266762"/>
    <lineage>
        <taxon>Bacteria</taxon>
        <taxon>Pseudomonadati</taxon>
        <taxon>Bacteroidota</taxon>
        <taxon>Bacteroidia</taxon>
        <taxon>Bacteroidales</taxon>
        <taxon>Porphyromonadaceae</taxon>
        <taxon>Porphyromonas</taxon>
    </lineage>
</organism>
<dbReference type="SUPFAM" id="SSF52141">
    <property type="entry name" value="Uracil-DNA glycosylase-like"/>
    <property type="match status" value="1"/>
</dbReference>
<comment type="caution">
    <text evidence="1">The sequence shown here is derived from an EMBL/GenBank/DDBJ whole genome shotgun (WGS) entry which is preliminary data.</text>
</comment>
<protein>
    <recommendedName>
        <fullName evidence="3">Uracil-DNA glycosylase-like domain-containing protein</fullName>
    </recommendedName>
</protein>
<accession>A0A0A2G4T1</accession>
<dbReference type="STRING" id="266762.HQ36_06025"/>
<dbReference type="Proteomes" id="UP000030134">
    <property type="component" value="Unassembled WGS sequence"/>
</dbReference>
<dbReference type="EMBL" id="JQZW01000012">
    <property type="protein sequence ID" value="KGN97457.1"/>
    <property type="molecule type" value="Genomic_DNA"/>
</dbReference>
<sequence length="263" mass="30433">METIHEQIVKWANEYVPKFNNLSKLYATPYCTQSPLDSINGQVDFMVIGINPKGNAGIGARMLSVDEYLKGNPSWKERFSVENKIRWNFNQKARFFLGHDDYYHPEHIDNDERTVWTNLSPFESKQGNNDLKKELMQEGLKSTLDLIEILRPKRIVLLGINAFQQIEKAMGNNGSVEYTFVFDNIKSQVGRINRIPTVCVPHPSGHWEGNCHTFISMFIFLHGLAEITNKSNVVKPLKEVVETMRKEMRSWQKNILIKEDTDE</sequence>
<gene>
    <name evidence="1" type="ORF">HQ36_06025</name>
</gene>
<name>A0A0A2G4T1_9PORP</name>
<dbReference type="InterPro" id="IPR036895">
    <property type="entry name" value="Uracil-DNA_glycosylase-like_sf"/>
</dbReference>
<evidence type="ECO:0008006" key="3">
    <source>
        <dbReference type="Google" id="ProtNLM"/>
    </source>
</evidence>
<proteinExistence type="predicted"/>
<dbReference type="AlphaFoldDB" id="A0A0A2G4T1"/>
<evidence type="ECO:0000313" key="2">
    <source>
        <dbReference type="Proteomes" id="UP000030134"/>
    </source>
</evidence>